<dbReference type="PANTHER" id="PTHR43341">
    <property type="entry name" value="AMINO ACID PERMEASE"/>
    <property type="match status" value="1"/>
</dbReference>
<feature type="transmembrane region" description="Helical" evidence="7">
    <location>
        <begin position="430"/>
        <end position="449"/>
    </location>
</feature>
<sequence length="689" mass="74884">MASVPPLDRTPPTWAKHEHLHRVLYRPQLAGIGISGCVGAGIFVTSGSLVSTTGSLGAAISYVIAGGIVACVCYTITEMLSARPLTGALIDFPHTFLDPACGFAVALSYTLANICSMATLTAQSAELTAQLKQDPKPHPIEVEAAINVALIVLTTFSHCLGVILYGKIERIIMWFKLCLLVLVCILMIVVNTGAVGPRTESYKANYTSHAFTPGWKPTGYANVTESSLSISGVSDGHFGLDGSGGRFFAFLTAVTLSMFSCMGGDYMAVTAGEAKNPYKDVPAAMSFVYLVPLSSYPLAMMAASANVNYADENLAKIYSRGGGPYGPHPLSPFVIAVQSTSLHGLPKALNLFFIISSYTAANSALYVSSRTFFVLAQQYLPTKFANIFGRTNRGNTPLASILFCSALGFLSLIGLSQYAYSQPRITLSEFYTGAMGSVYLIQCVSFLNYKAGLDRIAKNKIRVRKGEIHVLSRNDDLYISRLFKSRWQPLPAWIGIIGSGFVIVWSGIPPLFILAAKGSLTSTSGLKSTTALAFDVIGVYVGPVFFAICYFAYKRRTGCERIDINDLTPSQYVLEDLEFLESSVPGPPPTPRKHSDASDIGAIELNSPDDERRMSTIKGKNPIRHGHSTSVEIGEMTADMRDQLEAQRAMEAEKKRVEDILMRRPKRMQNGIWKEIWSFVVTTDKEEKP</sequence>
<keyword evidence="4" id="KW-0029">Amino-acid transport</keyword>
<dbReference type="AlphaFoldDB" id="A0A6A5Z020"/>
<keyword evidence="3 7" id="KW-0812">Transmembrane</keyword>
<feature type="transmembrane region" description="Helical" evidence="7">
    <location>
        <begin position="351"/>
        <end position="376"/>
    </location>
</feature>
<keyword evidence="5 7" id="KW-1133">Transmembrane helix</keyword>
<feature type="transmembrane region" description="Helical" evidence="7">
    <location>
        <begin position="144"/>
        <end position="165"/>
    </location>
</feature>
<dbReference type="InterPro" id="IPR004841">
    <property type="entry name" value="AA-permease/SLC12A_dom"/>
</dbReference>
<evidence type="ECO:0000256" key="2">
    <source>
        <dbReference type="ARBA" id="ARBA00022448"/>
    </source>
</evidence>
<keyword evidence="10" id="KW-1185">Reference proteome</keyword>
<proteinExistence type="predicted"/>
<accession>A0A6A5Z020</accession>
<feature type="transmembrane region" description="Helical" evidence="7">
    <location>
        <begin position="490"/>
        <end position="512"/>
    </location>
</feature>
<evidence type="ECO:0000256" key="5">
    <source>
        <dbReference type="ARBA" id="ARBA00022989"/>
    </source>
</evidence>
<evidence type="ECO:0000256" key="7">
    <source>
        <dbReference type="SAM" id="Phobius"/>
    </source>
</evidence>
<gene>
    <name evidence="9" type="ORF">BDV96DRAFT_648990</name>
</gene>
<evidence type="ECO:0000313" key="10">
    <source>
        <dbReference type="Proteomes" id="UP000799770"/>
    </source>
</evidence>
<dbReference type="OrthoDB" id="3900342at2759"/>
<feature type="domain" description="Amino acid permease/ SLC12A" evidence="8">
    <location>
        <begin position="32"/>
        <end position="452"/>
    </location>
</feature>
<evidence type="ECO:0000256" key="4">
    <source>
        <dbReference type="ARBA" id="ARBA00022970"/>
    </source>
</evidence>
<dbReference type="GO" id="GO:0015171">
    <property type="term" value="F:amino acid transmembrane transporter activity"/>
    <property type="evidence" value="ECO:0007669"/>
    <property type="project" value="TreeGrafter"/>
</dbReference>
<feature type="transmembrane region" description="Helical" evidence="7">
    <location>
        <begin position="177"/>
        <end position="196"/>
    </location>
</feature>
<feature type="transmembrane region" description="Helical" evidence="7">
    <location>
        <begin position="247"/>
        <end position="269"/>
    </location>
</feature>
<keyword evidence="6 7" id="KW-0472">Membrane</keyword>
<evidence type="ECO:0000256" key="6">
    <source>
        <dbReference type="ARBA" id="ARBA00023136"/>
    </source>
</evidence>
<dbReference type="GO" id="GO:0016020">
    <property type="term" value="C:membrane"/>
    <property type="evidence" value="ECO:0007669"/>
    <property type="project" value="UniProtKB-SubCell"/>
</dbReference>
<dbReference type="PANTHER" id="PTHR43341:SF1">
    <property type="entry name" value="GENERAL AMINO-ACID PERMEASE GAP1"/>
    <property type="match status" value="1"/>
</dbReference>
<feature type="transmembrane region" description="Helical" evidence="7">
    <location>
        <begin position="281"/>
        <end position="299"/>
    </location>
</feature>
<feature type="transmembrane region" description="Helical" evidence="7">
    <location>
        <begin position="56"/>
        <end position="76"/>
    </location>
</feature>
<evidence type="ECO:0000256" key="3">
    <source>
        <dbReference type="ARBA" id="ARBA00022692"/>
    </source>
</evidence>
<keyword evidence="2" id="KW-0813">Transport</keyword>
<feature type="transmembrane region" description="Helical" evidence="7">
    <location>
        <begin position="532"/>
        <end position="553"/>
    </location>
</feature>
<evidence type="ECO:0000256" key="1">
    <source>
        <dbReference type="ARBA" id="ARBA00004141"/>
    </source>
</evidence>
<dbReference type="Proteomes" id="UP000799770">
    <property type="component" value="Unassembled WGS sequence"/>
</dbReference>
<comment type="subcellular location">
    <subcellularLocation>
        <location evidence="1">Membrane</location>
        <topology evidence="1">Multi-pass membrane protein</topology>
    </subcellularLocation>
</comment>
<reference evidence="9" key="1">
    <citation type="journal article" date="2020" name="Stud. Mycol.">
        <title>101 Dothideomycetes genomes: a test case for predicting lifestyles and emergence of pathogens.</title>
        <authorList>
            <person name="Haridas S."/>
            <person name="Albert R."/>
            <person name="Binder M."/>
            <person name="Bloem J."/>
            <person name="Labutti K."/>
            <person name="Salamov A."/>
            <person name="Andreopoulos B."/>
            <person name="Baker S."/>
            <person name="Barry K."/>
            <person name="Bills G."/>
            <person name="Bluhm B."/>
            <person name="Cannon C."/>
            <person name="Castanera R."/>
            <person name="Culley D."/>
            <person name="Daum C."/>
            <person name="Ezra D."/>
            <person name="Gonzalez J."/>
            <person name="Henrissat B."/>
            <person name="Kuo A."/>
            <person name="Liang C."/>
            <person name="Lipzen A."/>
            <person name="Lutzoni F."/>
            <person name="Magnuson J."/>
            <person name="Mondo S."/>
            <person name="Nolan M."/>
            <person name="Ohm R."/>
            <person name="Pangilinan J."/>
            <person name="Park H.-J."/>
            <person name="Ramirez L."/>
            <person name="Alfaro M."/>
            <person name="Sun H."/>
            <person name="Tritt A."/>
            <person name="Yoshinaga Y."/>
            <person name="Zwiers L.-H."/>
            <person name="Turgeon B."/>
            <person name="Goodwin S."/>
            <person name="Spatafora J."/>
            <person name="Crous P."/>
            <person name="Grigoriev I."/>
        </authorList>
    </citation>
    <scope>NUCLEOTIDE SEQUENCE</scope>
    <source>
        <strain evidence="9">CBS 627.86</strain>
    </source>
</reference>
<protein>
    <submittedName>
        <fullName evidence="9">Amino acid permease-domain-containing protein</fullName>
    </submittedName>
</protein>
<evidence type="ECO:0000259" key="8">
    <source>
        <dbReference type="Pfam" id="PF00324"/>
    </source>
</evidence>
<evidence type="ECO:0000313" key="9">
    <source>
        <dbReference type="EMBL" id="KAF2112752.1"/>
    </source>
</evidence>
<organism evidence="9 10">
    <name type="scientific">Lophiotrema nucula</name>
    <dbReference type="NCBI Taxonomy" id="690887"/>
    <lineage>
        <taxon>Eukaryota</taxon>
        <taxon>Fungi</taxon>
        <taxon>Dikarya</taxon>
        <taxon>Ascomycota</taxon>
        <taxon>Pezizomycotina</taxon>
        <taxon>Dothideomycetes</taxon>
        <taxon>Pleosporomycetidae</taxon>
        <taxon>Pleosporales</taxon>
        <taxon>Lophiotremataceae</taxon>
        <taxon>Lophiotrema</taxon>
    </lineage>
</organism>
<dbReference type="Pfam" id="PF00324">
    <property type="entry name" value="AA_permease"/>
    <property type="match status" value="1"/>
</dbReference>
<feature type="transmembrane region" description="Helical" evidence="7">
    <location>
        <begin position="397"/>
        <end position="418"/>
    </location>
</feature>
<name>A0A6A5Z020_9PLEO</name>
<dbReference type="Gene3D" id="1.20.1740.10">
    <property type="entry name" value="Amino acid/polyamine transporter I"/>
    <property type="match status" value="1"/>
</dbReference>
<dbReference type="EMBL" id="ML977330">
    <property type="protein sequence ID" value="KAF2112752.1"/>
    <property type="molecule type" value="Genomic_DNA"/>
</dbReference>
<feature type="transmembrane region" description="Helical" evidence="7">
    <location>
        <begin position="29"/>
        <end position="50"/>
    </location>
</feature>
<dbReference type="InterPro" id="IPR050524">
    <property type="entry name" value="APC_YAT"/>
</dbReference>